<dbReference type="SUPFAM" id="SSF143880">
    <property type="entry name" value="NE0471 N-terminal domain-like"/>
    <property type="match status" value="1"/>
</dbReference>
<evidence type="ECO:0000256" key="1">
    <source>
        <dbReference type="SAM" id="MobiDB-lite"/>
    </source>
</evidence>
<dbReference type="InterPro" id="IPR036782">
    <property type="entry name" value="NE0471-like_N"/>
</dbReference>
<evidence type="ECO:0000313" key="2">
    <source>
        <dbReference type="EMBL" id="TMQ73581.1"/>
    </source>
</evidence>
<comment type="caution">
    <text evidence="2">The sequence shown here is derived from an EMBL/GenBank/DDBJ whole genome shotgun (WGS) entry which is preliminary data.</text>
</comment>
<gene>
    <name evidence="2" type="ORF">E6K81_03975</name>
</gene>
<dbReference type="InterPro" id="IPR025427">
    <property type="entry name" value="DUF4160"/>
</dbReference>
<dbReference type="Pfam" id="PF10387">
    <property type="entry name" value="DUF2442"/>
    <property type="match status" value="1"/>
</dbReference>
<dbReference type="EMBL" id="VBPB01000058">
    <property type="protein sequence ID" value="TMQ73581.1"/>
    <property type="molecule type" value="Genomic_DNA"/>
</dbReference>
<reference evidence="2 3" key="1">
    <citation type="journal article" date="2019" name="Nat. Microbiol.">
        <title>Mediterranean grassland soil C-N compound turnover is dependent on rainfall and depth, and is mediated by genomically divergent microorganisms.</title>
        <authorList>
            <person name="Diamond S."/>
            <person name="Andeer P.F."/>
            <person name="Li Z."/>
            <person name="Crits-Christoph A."/>
            <person name="Burstein D."/>
            <person name="Anantharaman K."/>
            <person name="Lane K.R."/>
            <person name="Thomas B.C."/>
            <person name="Pan C."/>
            <person name="Northen T.R."/>
            <person name="Banfield J.F."/>
        </authorList>
    </citation>
    <scope>NUCLEOTIDE SEQUENCE [LARGE SCALE GENOMIC DNA]</scope>
    <source>
        <strain evidence="2">WS_11</strain>
    </source>
</reference>
<protein>
    <submittedName>
        <fullName evidence="2">DUF4160 domain-containing protein</fullName>
    </submittedName>
</protein>
<sequence>MTQRIPPVVAVQPLERRHLRLRFADGREGVVDVSALVDFDGVLSALGDPGTFREVRVESGTATWPGDIDLAPETLYWAATGDLPAGPAPADSARIAGAHRRADSAPPPLGPFVTTSEEPAPGTESPVPEISRFLGIVIRMFYAEHEAPHFHAHYSGRSGRFEIATLRVLDGDLPARVCGLIVEWASLHREELIDDWERAKRHEPLHRIAPLA</sequence>
<accession>A0A538UCE4</accession>
<dbReference type="Pfam" id="PF13711">
    <property type="entry name" value="DUF4160"/>
    <property type="match status" value="1"/>
</dbReference>
<dbReference type="InterPro" id="IPR018841">
    <property type="entry name" value="DUF2442"/>
</dbReference>
<name>A0A538UCE4_UNCEI</name>
<feature type="region of interest" description="Disordered" evidence="1">
    <location>
        <begin position="97"/>
        <end position="126"/>
    </location>
</feature>
<dbReference type="Gene3D" id="3.30.2020.10">
    <property type="entry name" value="NE0471-like N-terminal domain"/>
    <property type="match status" value="1"/>
</dbReference>
<proteinExistence type="predicted"/>
<organism evidence="2 3">
    <name type="scientific">Eiseniibacteriota bacterium</name>
    <dbReference type="NCBI Taxonomy" id="2212470"/>
    <lineage>
        <taxon>Bacteria</taxon>
        <taxon>Candidatus Eiseniibacteriota</taxon>
    </lineage>
</organism>
<dbReference type="AlphaFoldDB" id="A0A538UCE4"/>
<dbReference type="Proteomes" id="UP000319771">
    <property type="component" value="Unassembled WGS sequence"/>
</dbReference>
<evidence type="ECO:0000313" key="3">
    <source>
        <dbReference type="Proteomes" id="UP000319771"/>
    </source>
</evidence>